<dbReference type="GO" id="GO:0003677">
    <property type="term" value="F:DNA binding"/>
    <property type="evidence" value="ECO:0007669"/>
    <property type="project" value="InterPro"/>
</dbReference>
<dbReference type="Gene3D" id="3.30.420.10">
    <property type="entry name" value="Ribonuclease H-like superfamily/Ribonuclease H"/>
    <property type="match status" value="1"/>
</dbReference>
<dbReference type="GO" id="GO:0015074">
    <property type="term" value="P:DNA integration"/>
    <property type="evidence" value="ECO:0007669"/>
    <property type="project" value="InterPro"/>
</dbReference>
<dbReference type="OrthoDB" id="120326at2759"/>
<dbReference type="Proteomes" id="UP000591131">
    <property type="component" value="Unassembled WGS sequence"/>
</dbReference>
<comment type="caution">
    <text evidence="3">The sequence shown here is derived from an EMBL/GenBank/DDBJ whole genome shotgun (WGS) entry which is preliminary data.</text>
</comment>
<reference evidence="3 4" key="1">
    <citation type="submission" date="2020-04" db="EMBL/GenBank/DDBJ databases">
        <title>Perkinsus chesapeaki whole genome sequence.</title>
        <authorList>
            <person name="Bogema D.R."/>
        </authorList>
    </citation>
    <scope>NUCLEOTIDE SEQUENCE [LARGE SCALE GENOMIC DNA]</scope>
    <source>
        <strain evidence="3">ATCC PRA-425</strain>
    </source>
</reference>
<dbReference type="InterPro" id="IPR038717">
    <property type="entry name" value="Tc1-like_DDE_dom"/>
</dbReference>
<evidence type="ECO:0000259" key="2">
    <source>
        <dbReference type="Pfam" id="PF13358"/>
    </source>
</evidence>
<proteinExistence type="predicted"/>
<name>A0A7J6LQD4_PERCH</name>
<evidence type="ECO:0000259" key="1">
    <source>
        <dbReference type="Pfam" id="PF01498"/>
    </source>
</evidence>
<evidence type="ECO:0008006" key="5">
    <source>
        <dbReference type="Google" id="ProtNLM"/>
    </source>
</evidence>
<dbReference type="Pfam" id="PF13358">
    <property type="entry name" value="DDE_3"/>
    <property type="match status" value="1"/>
</dbReference>
<protein>
    <recommendedName>
        <fullName evidence="5">Transposable element Tc3 transposase</fullName>
    </recommendedName>
</protein>
<evidence type="ECO:0000313" key="4">
    <source>
        <dbReference type="Proteomes" id="UP000591131"/>
    </source>
</evidence>
<feature type="domain" description="Transposase Tc1-like" evidence="1">
    <location>
        <begin position="27"/>
        <end position="81"/>
    </location>
</feature>
<dbReference type="AlphaFoldDB" id="A0A7J6LQD4"/>
<sequence>MSKGKYVSATDKVRIKAMHAKQKPGGASAPDVTKQLELPVSPQTVSRFLKNEGASYSSFKATAPLTGVHKAARIRFAQHHLENHTDFSRWILSDEKRFSLDGPDGVFYAWHMPSQLQQLRSKRSFQGGSIMVWGAIRADHTVALTEVTVRMNSTVYQEVLSGHLLPYLEASGDENLIFQQDNAPCHASRSTVSWFQGQGVASTDWPSLSPDLNPTENIWGYLVKCLYGPRKPIIQSKEHLRPRIYAAWESMPAAAIRNCTESVPRRLSQVLLKQGAKTDY</sequence>
<gene>
    <name evidence="3" type="ORF">FOL47_006690</name>
</gene>
<dbReference type="PANTHER" id="PTHR47326:SF1">
    <property type="entry name" value="HTH PSQ-TYPE DOMAIN-CONTAINING PROTEIN"/>
    <property type="match status" value="1"/>
</dbReference>
<dbReference type="EMBL" id="JAAPAO010000379">
    <property type="protein sequence ID" value="KAF4661403.1"/>
    <property type="molecule type" value="Genomic_DNA"/>
</dbReference>
<evidence type="ECO:0000313" key="3">
    <source>
        <dbReference type="EMBL" id="KAF4661403.1"/>
    </source>
</evidence>
<accession>A0A7J6LQD4</accession>
<keyword evidence="4" id="KW-1185">Reference proteome</keyword>
<dbReference type="GO" id="GO:0006313">
    <property type="term" value="P:DNA transposition"/>
    <property type="evidence" value="ECO:0007669"/>
    <property type="project" value="InterPro"/>
</dbReference>
<feature type="domain" description="Tc1-like transposase DDE" evidence="2">
    <location>
        <begin position="93"/>
        <end position="226"/>
    </location>
</feature>
<organism evidence="3 4">
    <name type="scientific">Perkinsus chesapeaki</name>
    <name type="common">Clam parasite</name>
    <name type="synonym">Perkinsus andrewsi</name>
    <dbReference type="NCBI Taxonomy" id="330153"/>
    <lineage>
        <taxon>Eukaryota</taxon>
        <taxon>Sar</taxon>
        <taxon>Alveolata</taxon>
        <taxon>Perkinsozoa</taxon>
        <taxon>Perkinsea</taxon>
        <taxon>Perkinsida</taxon>
        <taxon>Perkinsidae</taxon>
        <taxon>Perkinsus</taxon>
    </lineage>
</organism>
<dbReference type="InterPro" id="IPR036397">
    <property type="entry name" value="RNaseH_sf"/>
</dbReference>
<dbReference type="PANTHER" id="PTHR47326">
    <property type="entry name" value="TRANSPOSABLE ELEMENT TC3 TRANSPOSASE-LIKE PROTEIN"/>
    <property type="match status" value="1"/>
</dbReference>
<dbReference type="Pfam" id="PF01498">
    <property type="entry name" value="HTH_Tnp_Tc3_2"/>
    <property type="match status" value="1"/>
</dbReference>
<dbReference type="InterPro" id="IPR002492">
    <property type="entry name" value="Transposase_Tc1-like"/>
</dbReference>